<dbReference type="RefSeq" id="WP_135276875.1">
    <property type="nucleotide sequence ID" value="NZ_PQVH01000006.1"/>
</dbReference>
<evidence type="ECO:0000313" key="2">
    <source>
        <dbReference type="Proteomes" id="UP000297706"/>
    </source>
</evidence>
<dbReference type="EMBL" id="PQVH01000006">
    <property type="protein sequence ID" value="TFW72334.1"/>
    <property type="molecule type" value="Genomic_DNA"/>
</dbReference>
<keyword evidence="2" id="KW-1185">Reference proteome</keyword>
<evidence type="ECO:0000313" key="1">
    <source>
        <dbReference type="EMBL" id="TFW72334.1"/>
    </source>
</evidence>
<dbReference type="Proteomes" id="UP000297706">
    <property type="component" value="Unassembled WGS sequence"/>
</dbReference>
<reference evidence="1 2" key="1">
    <citation type="submission" date="2018-02" db="EMBL/GenBank/DDBJ databases">
        <title>A novel lanthanide dependent methylotroph, Methylotenera sp. La3113.</title>
        <authorList>
            <person name="Lv H."/>
            <person name="Tani A."/>
        </authorList>
    </citation>
    <scope>NUCLEOTIDE SEQUENCE [LARGE SCALE GENOMIC DNA]</scope>
    <source>
        <strain evidence="1 2">La3113</strain>
    </source>
</reference>
<sequence length="223" mass="25062">MIISKPDLEKLFDKAISNVTKPNIAGSYVDGKAFELYALLKVLQKLKSKGYIIKAHSPSGLTPNELRFAGGPAKADKNKFTYCGIYNIHGILRFEAWISVEVMTLSAIKSSTLSSPASYHELDVAVFYPLKSTTCRPNIYELTFAASCKDTKFKKENLREVLGLRRETALLSSSIRSRARWFIKKIPADPAIPLMLFSKDVACIKYQQPVDKFGVYVRQLKFP</sequence>
<proteinExistence type="predicted"/>
<organism evidence="1 2">
    <name type="scientific">Methylotenera oryzisoli</name>
    <dbReference type="NCBI Taxonomy" id="2080758"/>
    <lineage>
        <taxon>Bacteria</taxon>
        <taxon>Pseudomonadati</taxon>
        <taxon>Pseudomonadota</taxon>
        <taxon>Betaproteobacteria</taxon>
        <taxon>Nitrosomonadales</taxon>
        <taxon>Methylophilaceae</taxon>
        <taxon>Methylotenera</taxon>
    </lineage>
</organism>
<comment type="caution">
    <text evidence="1">The sequence shown here is derived from an EMBL/GenBank/DDBJ whole genome shotgun (WGS) entry which is preliminary data.</text>
</comment>
<protein>
    <recommendedName>
        <fullName evidence="3">Restriction endonuclease</fullName>
    </recommendedName>
</protein>
<dbReference type="AlphaFoldDB" id="A0A4Y9VSQ8"/>
<evidence type="ECO:0008006" key="3">
    <source>
        <dbReference type="Google" id="ProtNLM"/>
    </source>
</evidence>
<accession>A0A4Y9VSQ8</accession>
<name>A0A4Y9VSQ8_9PROT</name>
<gene>
    <name evidence="1" type="ORF">C3Y98_04310</name>
</gene>
<dbReference type="OrthoDB" id="8456142at2"/>